<dbReference type="InterPro" id="IPR017911">
    <property type="entry name" value="MacB-like_ATP-bd"/>
</dbReference>
<evidence type="ECO:0000313" key="6">
    <source>
        <dbReference type="Proteomes" id="UP000823858"/>
    </source>
</evidence>
<evidence type="ECO:0000259" key="4">
    <source>
        <dbReference type="PROSITE" id="PS50893"/>
    </source>
</evidence>
<dbReference type="InterPro" id="IPR015854">
    <property type="entry name" value="ABC_transpr_LolD-like"/>
</dbReference>
<dbReference type="EMBL" id="DWVP01000009">
    <property type="protein sequence ID" value="HJC84727.1"/>
    <property type="molecule type" value="Genomic_DNA"/>
</dbReference>
<name>A0A9D2QET5_9CORY</name>
<dbReference type="GO" id="GO:0016887">
    <property type="term" value="F:ATP hydrolysis activity"/>
    <property type="evidence" value="ECO:0007669"/>
    <property type="project" value="InterPro"/>
</dbReference>
<proteinExistence type="predicted"/>
<dbReference type="GO" id="GO:0005886">
    <property type="term" value="C:plasma membrane"/>
    <property type="evidence" value="ECO:0007669"/>
    <property type="project" value="TreeGrafter"/>
</dbReference>
<dbReference type="AlphaFoldDB" id="A0A9D2QET5"/>
<dbReference type="Pfam" id="PF00005">
    <property type="entry name" value="ABC_tran"/>
    <property type="match status" value="1"/>
</dbReference>
<reference evidence="5" key="1">
    <citation type="journal article" date="2021" name="PeerJ">
        <title>Extensive microbial diversity within the chicken gut microbiome revealed by metagenomics and culture.</title>
        <authorList>
            <person name="Gilroy R."/>
            <person name="Ravi A."/>
            <person name="Getino M."/>
            <person name="Pursley I."/>
            <person name="Horton D.L."/>
            <person name="Alikhan N.F."/>
            <person name="Baker D."/>
            <person name="Gharbi K."/>
            <person name="Hall N."/>
            <person name="Watson M."/>
            <person name="Adriaenssens E.M."/>
            <person name="Foster-Nyarko E."/>
            <person name="Jarju S."/>
            <person name="Secka A."/>
            <person name="Antonio M."/>
            <person name="Oren A."/>
            <person name="Chaudhuri R.R."/>
            <person name="La Ragione R."/>
            <person name="Hildebrand F."/>
            <person name="Pallen M.J."/>
        </authorList>
    </citation>
    <scope>NUCLEOTIDE SEQUENCE</scope>
    <source>
        <strain evidence="5">ChiHjej13B12-4958</strain>
    </source>
</reference>
<dbReference type="CDD" id="cd03255">
    <property type="entry name" value="ABC_MJ0796_LolCDE_FtsE"/>
    <property type="match status" value="1"/>
</dbReference>
<dbReference type="GO" id="GO:0005524">
    <property type="term" value="F:ATP binding"/>
    <property type="evidence" value="ECO:0007669"/>
    <property type="project" value="UniProtKB-KW"/>
</dbReference>
<dbReference type="PROSITE" id="PS50893">
    <property type="entry name" value="ABC_TRANSPORTER_2"/>
    <property type="match status" value="1"/>
</dbReference>
<evidence type="ECO:0000256" key="2">
    <source>
        <dbReference type="ARBA" id="ARBA00022741"/>
    </source>
</evidence>
<gene>
    <name evidence="5" type="ORF">H9751_04120</name>
</gene>
<protein>
    <submittedName>
        <fullName evidence="5">ABC transporter ATP-binding protein</fullName>
    </submittedName>
</protein>
<keyword evidence="3 5" id="KW-0067">ATP-binding</keyword>
<evidence type="ECO:0000256" key="3">
    <source>
        <dbReference type="ARBA" id="ARBA00022840"/>
    </source>
</evidence>
<accession>A0A9D2QET5</accession>
<dbReference type="Gene3D" id="3.40.50.300">
    <property type="entry name" value="P-loop containing nucleotide triphosphate hydrolases"/>
    <property type="match status" value="1"/>
</dbReference>
<dbReference type="PROSITE" id="PS00211">
    <property type="entry name" value="ABC_TRANSPORTER_1"/>
    <property type="match status" value="1"/>
</dbReference>
<dbReference type="PANTHER" id="PTHR24220">
    <property type="entry name" value="IMPORT ATP-BINDING PROTEIN"/>
    <property type="match status" value="1"/>
</dbReference>
<comment type="caution">
    <text evidence="5">The sequence shown here is derived from an EMBL/GenBank/DDBJ whole genome shotgun (WGS) entry which is preliminary data.</text>
</comment>
<dbReference type="InterPro" id="IPR003439">
    <property type="entry name" value="ABC_transporter-like_ATP-bd"/>
</dbReference>
<feature type="domain" description="ABC transporter" evidence="4">
    <location>
        <begin position="16"/>
        <end position="240"/>
    </location>
</feature>
<organism evidence="5 6">
    <name type="scientific">Candidatus Corynebacterium faecigallinarum</name>
    <dbReference type="NCBI Taxonomy" id="2838528"/>
    <lineage>
        <taxon>Bacteria</taxon>
        <taxon>Bacillati</taxon>
        <taxon>Actinomycetota</taxon>
        <taxon>Actinomycetes</taxon>
        <taxon>Mycobacteriales</taxon>
        <taxon>Corynebacteriaceae</taxon>
        <taxon>Corynebacterium</taxon>
    </lineage>
</organism>
<evidence type="ECO:0000256" key="1">
    <source>
        <dbReference type="ARBA" id="ARBA00022448"/>
    </source>
</evidence>
<dbReference type="InterPro" id="IPR003593">
    <property type="entry name" value="AAA+_ATPase"/>
</dbReference>
<keyword evidence="2" id="KW-0547">Nucleotide-binding</keyword>
<evidence type="ECO:0000313" key="5">
    <source>
        <dbReference type="EMBL" id="HJC84727.1"/>
    </source>
</evidence>
<dbReference type="Proteomes" id="UP000823858">
    <property type="component" value="Unassembled WGS sequence"/>
</dbReference>
<dbReference type="GO" id="GO:0022857">
    <property type="term" value="F:transmembrane transporter activity"/>
    <property type="evidence" value="ECO:0007669"/>
    <property type="project" value="TreeGrafter"/>
</dbReference>
<keyword evidence="1" id="KW-0813">Transport</keyword>
<dbReference type="InterPro" id="IPR027417">
    <property type="entry name" value="P-loop_NTPase"/>
</dbReference>
<reference evidence="5" key="2">
    <citation type="submission" date="2021-04" db="EMBL/GenBank/DDBJ databases">
        <authorList>
            <person name="Gilroy R."/>
        </authorList>
    </citation>
    <scope>NUCLEOTIDE SEQUENCE</scope>
    <source>
        <strain evidence="5">ChiHjej13B12-4958</strain>
    </source>
</reference>
<sequence>MSTESVQLVEPAVPALTLTDVTVTFPDGDQQVTALDAVSMTASPGTITAVVGESGCGKSTLLSVAAGMTVPDAGTVQVAGEDLSPGPGADDAARTRVRRNHTGMVFQSPNLFGSLRVREQLLIADHIRGRRPDATIKKQADALLERVGLSGYGHRRIHQLSGGQRQRVNIARALMGSPRLLLADEPTSALDAGMSRTIVGLLRDLTDEFGLATVLVTHDRRQLELADDVVTLHDGSIVPS</sequence>
<dbReference type="PANTHER" id="PTHR24220:SF685">
    <property type="entry name" value="ABC TRANSPORTER RELATED"/>
    <property type="match status" value="1"/>
</dbReference>
<dbReference type="SUPFAM" id="SSF52540">
    <property type="entry name" value="P-loop containing nucleoside triphosphate hydrolases"/>
    <property type="match status" value="1"/>
</dbReference>
<dbReference type="InterPro" id="IPR017871">
    <property type="entry name" value="ABC_transporter-like_CS"/>
</dbReference>
<dbReference type="SMART" id="SM00382">
    <property type="entry name" value="AAA"/>
    <property type="match status" value="1"/>
</dbReference>